<protein>
    <submittedName>
        <fullName evidence="2">Uncharacterized protein</fullName>
    </submittedName>
</protein>
<dbReference type="EMBL" id="CP010827">
    <property type="protein sequence ID" value="AJI78799.1"/>
    <property type="molecule type" value="Genomic_DNA"/>
</dbReference>
<dbReference type="Proteomes" id="UP000031890">
    <property type="component" value="Chromosome"/>
</dbReference>
<sequence>MIEDELGKKWRDEFIVWVPACGMSNLTRGYRFKDGNLFCLTLYEEDLRVADSYNKGATKLFQYDFLNDGMQNHEPGVTAEDVLAMARNGELKIPVELVEALYAKKPIVFFGNPPYGQSGSGQGKDLKRIQPVTHR</sequence>
<dbReference type="RefSeq" id="WP_042530632.1">
    <property type="nucleotide sequence ID" value="NZ_CP010827.1"/>
</dbReference>
<name>A0A0B6F0Q7_9CORY</name>
<organism evidence="2 3">
    <name type="scientific">Corynebacterium singulare</name>
    <dbReference type="NCBI Taxonomy" id="161899"/>
    <lineage>
        <taxon>Bacteria</taxon>
        <taxon>Bacillati</taxon>
        <taxon>Actinomycetota</taxon>
        <taxon>Actinomycetes</taxon>
        <taxon>Mycobacteriales</taxon>
        <taxon>Corynebacteriaceae</taxon>
        <taxon>Corynebacterium</taxon>
    </lineage>
</organism>
<evidence type="ECO:0000256" key="1">
    <source>
        <dbReference type="SAM" id="MobiDB-lite"/>
    </source>
</evidence>
<proteinExistence type="predicted"/>
<gene>
    <name evidence="2" type="ORF">CSING_06330</name>
</gene>
<dbReference type="STRING" id="161899.CSING_06330"/>
<dbReference type="KEGG" id="csx:CSING_06330"/>
<reference evidence="2 3" key="1">
    <citation type="journal article" date="2015" name="Genome Announc.">
        <title>Complete Genome Sequence and Annotation of Corynebacterium singulare DSM 44357, Isolated from a Human Semen Specimen.</title>
        <authorList>
            <person name="Merten M."/>
            <person name="Brinkrolf K."/>
            <person name="Albersmeier A."/>
            <person name="Kutter Y."/>
            <person name="Ruckert C."/>
            <person name="Tauch A."/>
        </authorList>
    </citation>
    <scope>NUCLEOTIDE SEQUENCE [LARGE SCALE GENOMIC DNA]</scope>
    <source>
        <strain evidence="2">IBS B52218</strain>
    </source>
</reference>
<accession>A0A0B6F0Q7</accession>
<feature type="region of interest" description="Disordered" evidence="1">
    <location>
        <begin position="116"/>
        <end position="135"/>
    </location>
</feature>
<dbReference type="AlphaFoldDB" id="A0A0B6F0Q7"/>
<evidence type="ECO:0000313" key="3">
    <source>
        <dbReference type="Proteomes" id="UP000031890"/>
    </source>
</evidence>
<evidence type="ECO:0000313" key="2">
    <source>
        <dbReference type="EMBL" id="AJI78799.1"/>
    </source>
</evidence>
<dbReference type="OrthoDB" id="399884at2"/>
<dbReference type="HOGENOM" id="CLU_1882260_0_0_11"/>